<organism evidence="1 2">
    <name type="scientific">Larinioides sclopetarius</name>
    <dbReference type="NCBI Taxonomy" id="280406"/>
    <lineage>
        <taxon>Eukaryota</taxon>
        <taxon>Metazoa</taxon>
        <taxon>Ecdysozoa</taxon>
        <taxon>Arthropoda</taxon>
        <taxon>Chelicerata</taxon>
        <taxon>Arachnida</taxon>
        <taxon>Araneae</taxon>
        <taxon>Araneomorphae</taxon>
        <taxon>Entelegynae</taxon>
        <taxon>Araneoidea</taxon>
        <taxon>Araneidae</taxon>
        <taxon>Larinioides</taxon>
    </lineage>
</organism>
<proteinExistence type="predicted"/>
<keyword evidence="2" id="KW-1185">Reference proteome</keyword>
<comment type="caution">
    <text evidence="1">The sequence shown here is derived from an EMBL/GenBank/DDBJ whole genome shotgun (WGS) entry which is preliminary data.</text>
</comment>
<evidence type="ECO:0000313" key="1">
    <source>
        <dbReference type="EMBL" id="CAL1301038.1"/>
    </source>
</evidence>
<dbReference type="EMBL" id="CAXIEN010000611">
    <property type="protein sequence ID" value="CAL1301038.1"/>
    <property type="molecule type" value="Genomic_DNA"/>
</dbReference>
<protein>
    <submittedName>
        <fullName evidence="1">Uncharacterized protein</fullName>
    </submittedName>
</protein>
<name>A0AAV2C099_9ARAC</name>
<dbReference type="Proteomes" id="UP001497382">
    <property type="component" value="Unassembled WGS sequence"/>
</dbReference>
<sequence length="53" mass="6232">SISRVYSRANWNFQIFAKGLKIQFYFPKCETSAMGKEMRKISSLFPKQKVTCH</sequence>
<reference evidence="1 2" key="1">
    <citation type="submission" date="2024-04" db="EMBL/GenBank/DDBJ databases">
        <authorList>
            <person name="Rising A."/>
            <person name="Reimegard J."/>
            <person name="Sonavane S."/>
            <person name="Akerstrom W."/>
            <person name="Nylinder S."/>
            <person name="Hedman E."/>
            <person name="Kallberg Y."/>
        </authorList>
    </citation>
    <scope>NUCLEOTIDE SEQUENCE [LARGE SCALE GENOMIC DNA]</scope>
</reference>
<dbReference type="AlphaFoldDB" id="A0AAV2C099"/>
<feature type="non-terminal residue" evidence="1">
    <location>
        <position position="1"/>
    </location>
</feature>
<gene>
    <name evidence="1" type="ORF">LARSCL_LOCUS22277</name>
</gene>
<evidence type="ECO:0000313" key="2">
    <source>
        <dbReference type="Proteomes" id="UP001497382"/>
    </source>
</evidence>
<accession>A0AAV2C099</accession>